<dbReference type="EMBL" id="CP155447">
    <property type="protein sequence ID" value="XBH04646.1"/>
    <property type="molecule type" value="Genomic_DNA"/>
</dbReference>
<feature type="domain" description="YhcG N-terminal" evidence="1">
    <location>
        <begin position="2"/>
        <end position="61"/>
    </location>
</feature>
<evidence type="ECO:0000313" key="2">
    <source>
        <dbReference type="EMBL" id="XBH04646.1"/>
    </source>
</evidence>
<accession>A0AAU7CHL5</accession>
<name>A0AAU7CHL5_9BACT</name>
<gene>
    <name evidence="2" type="ORF">V5E97_01135</name>
</gene>
<dbReference type="Pfam" id="PF17761">
    <property type="entry name" value="DUF1016_N"/>
    <property type="match status" value="1"/>
</dbReference>
<proteinExistence type="predicted"/>
<dbReference type="RefSeq" id="WP_406697437.1">
    <property type="nucleotide sequence ID" value="NZ_CP155447.1"/>
</dbReference>
<dbReference type="AlphaFoldDB" id="A0AAU7CHL5"/>
<reference evidence="2" key="1">
    <citation type="submission" date="2024-05" db="EMBL/GenBank/DDBJ databases">
        <title>Planctomycetes of the genus Singulisphaera possess chitinolytic capabilities.</title>
        <authorList>
            <person name="Ivanova A."/>
        </authorList>
    </citation>
    <scope>NUCLEOTIDE SEQUENCE</scope>
    <source>
        <strain evidence="2">Ch08T</strain>
    </source>
</reference>
<sequence>MRIRRDVFNEARDEYGQQILPTLSAELMPRYGRGFIAKSLARLVQFAEVFPEEVIVATLSRHSSTRAAMASSSA</sequence>
<evidence type="ECO:0000259" key="1">
    <source>
        <dbReference type="Pfam" id="PF17761"/>
    </source>
</evidence>
<dbReference type="InterPro" id="IPR041527">
    <property type="entry name" value="YhcG_N"/>
</dbReference>
<protein>
    <submittedName>
        <fullName evidence="2">DUF1016 N-terminal domain-containing protein</fullName>
    </submittedName>
</protein>
<organism evidence="2">
    <name type="scientific">Singulisphaera sp. Ch08</name>
    <dbReference type="NCBI Taxonomy" id="3120278"/>
    <lineage>
        <taxon>Bacteria</taxon>
        <taxon>Pseudomonadati</taxon>
        <taxon>Planctomycetota</taxon>
        <taxon>Planctomycetia</taxon>
        <taxon>Isosphaerales</taxon>
        <taxon>Isosphaeraceae</taxon>
        <taxon>Singulisphaera</taxon>
    </lineage>
</organism>